<evidence type="ECO:0000313" key="2">
    <source>
        <dbReference type="Proteomes" id="UP000800040"/>
    </source>
</evidence>
<proteinExistence type="predicted"/>
<gene>
    <name evidence="1" type="ORF">BDW02DRAFT_600351</name>
</gene>
<sequence>MTPQDQCARELYAKIGADIGDYPHWTLDDFNKCLSDGVSEASITAQYKLAFDAYRDVPDRAESGGSYQKSMTPQDQRSRELNAKLRADIGDYPHWTLDDFIKCLSDGVSEASMTAQYKIAFDAYHERWTDEQIIAEYRKQTIEEPFEDAVENLRTEMVKKLGHDSFFTEAQIIGYMKRGVSRDLIVSKYEWNFEQGRILKRAKQLRKRMTQEIGHNPNVSNQIFVNKFREGKNDDEVCKWYHAENFRHRG</sequence>
<protein>
    <submittedName>
        <fullName evidence="1">Uncharacterized protein</fullName>
    </submittedName>
</protein>
<evidence type="ECO:0000313" key="1">
    <source>
        <dbReference type="EMBL" id="KAF1831938.1"/>
    </source>
</evidence>
<dbReference type="Proteomes" id="UP000800040">
    <property type="component" value="Unassembled WGS sequence"/>
</dbReference>
<keyword evidence="2" id="KW-1185">Reference proteome</keyword>
<accession>A0A6A5K3X8</accession>
<reference evidence="1" key="1">
    <citation type="submission" date="2020-01" db="EMBL/GenBank/DDBJ databases">
        <authorList>
            <consortium name="DOE Joint Genome Institute"/>
            <person name="Haridas S."/>
            <person name="Albert R."/>
            <person name="Binder M."/>
            <person name="Bloem J."/>
            <person name="Labutti K."/>
            <person name="Salamov A."/>
            <person name="Andreopoulos B."/>
            <person name="Baker S.E."/>
            <person name="Barry K."/>
            <person name="Bills G."/>
            <person name="Bluhm B.H."/>
            <person name="Cannon C."/>
            <person name="Castanera R."/>
            <person name="Culley D.E."/>
            <person name="Daum C."/>
            <person name="Ezra D."/>
            <person name="Gonzalez J.B."/>
            <person name="Henrissat B."/>
            <person name="Kuo A."/>
            <person name="Liang C."/>
            <person name="Lipzen A."/>
            <person name="Lutzoni F."/>
            <person name="Magnuson J."/>
            <person name="Mondo S."/>
            <person name="Nolan M."/>
            <person name="Ohm R."/>
            <person name="Pangilinan J."/>
            <person name="Park H.-J."/>
            <person name="Ramirez L."/>
            <person name="Alfaro M."/>
            <person name="Sun H."/>
            <person name="Tritt A."/>
            <person name="Yoshinaga Y."/>
            <person name="Zwiers L.-H."/>
            <person name="Turgeon B.G."/>
            <person name="Goodwin S.B."/>
            <person name="Spatafora J.W."/>
            <person name="Crous P.W."/>
            <person name="Grigoriev I.V."/>
        </authorList>
    </citation>
    <scope>NUCLEOTIDE SEQUENCE</scope>
    <source>
        <strain evidence="1">P77</strain>
    </source>
</reference>
<dbReference type="AlphaFoldDB" id="A0A6A5K3X8"/>
<organism evidence="1 2">
    <name type="scientific">Decorospora gaudefroyi</name>
    <dbReference type="NCBI Taxonomy" id="184978"/>
    <lineage>
        <taxon>Eukaryota</taxon>
        <taxon>Fungi</taxon>
        <taxon>Dikarya</taxon>
        <taxon>Ascomycota</taxon>
        <taxon>Pezizomycotina</taxon>
        <taxon>Dothideomycetes</taxon>
        <taxon>Pleosporomycetidae</taxon>
        <taxon>Pleosporales</taxon>
        <taxon>Pleosporineae</taxon>
        <taxon>Pleosporaceae</taxon>
        <taxon>Decorospora</taxon>
    </lineage>
</organism>
<dbReference type="EMBL" id="ML975350">
    <property type="protein sequence ID" value="KAF1831938.1"/>
    <property type="molecule type" value="Genomic_DNA"/>
</dbReference>
<name>A0A6A5K3X8_9PLEO</name>